<evidence type="ECO:0000256" key="3">
    <source>
        <dbReference type="ARBA" id="ARBA00022448"/>
    </source>
</evidence>
<dbReference type="Gene3D" id="1.20.1270.60">
    <property type="entry name" value="Arfaptin homology (AH) domain/BAR domain"/>
    <property type="match status" value="1"/>
</dbReference>
<dbReference type="SMART" id="SM00312">
    <property type="entry name" value="PX"/>
    <property type="match status" value="1"/>
</dbReference>
<evidence type="ECO:0000256" key="9">
    <source>
        <dbReference type="SAM" id="MobiDB-lite"/>
    </source>
</evidence>
<dbReference type="VEuPathDB" id="FungiDB:C5L36_0A09190"/>
<dbReference type="GO" id="GO:0006914">
    <property type="term" value="P:autophagy"/>
    <property type="evidence" value="ECO:0007669"/>
    <property type="project" value="UniProtKB-KW"/>
</dbReference>
<accession>A0A1Z8JJ79</accession>
<evidence type="ECO:0000256" key="7">
    <source>
        <dbReference type="ARBA" id="ARBA00023121"/>
    </source>
</evidence>
<evidence type="ECO:0000256" key="1">
    <source>
        <dbReference type="ARBA" id="ARBA00004481"/>
    </source>
</evidence>
<comment type="subcellular location">
    <subcellularLocation>
        <location evidence="1">Endosome membrane</location>
        <topology evidence="1">Peripheral membrane protein</topology>
    </subcellularLocation>
</comment>
<dbReference type="GO" id="GO:0042147">
    <property type="term" value="P:retrograde transport, endosome to Golgi"/>
    <property type="evidence" value="ECO:0007669"/>
    <property type="project" value="InterPro"/>
</dbReference>
<dbReference type="GO" id="GO:0015031">
    <property type="term" value="P:protein transport"/>
    <property type="evidence" value="ECO:0007669"/>
    <property type="project" value="UniProtKB-KW"/>
</dbReference>
<evidence type="ECO:0000256" key="5">
    <source>
        <dbReference type="ARBA" id="ARBA00022927"/>
    </source>
</evidence>
<dbReference type="InterPro" id="IPR027267">
    <property type="entry name" value="AH/BAR_dom_sf"/>
</dbReference>
<gene>
    <name evidence="11" type="ORF">CAS74_004296</name>
</gene>
<feature type="domain" description="PX" evidence="10">
    <location>
        <begin position="54"/>
        <end position="207"/>
    </location>
</feature>
<organism evidence="11 12">
    <name type="scientific">Pichia kudriavzevii</name>
    <name type="common">Yeast</name>
    <name type="synonym">Issatchenkia orientalis</name>
    <dbReference type="NCBI Taxonomy" id="4909"/>
    <lineage>
        <taxon>Eukaryota</taxon>
        <taxon>Fungi</taxon>
        <taxon>Dikarya</taxon>
        <taxon>Ascomycota</taxon>
        <taxon>Saccharomycotina</taxon>
        <taxon>Pichiomycetes</taxon>
        <taxon>Pichiales</taxon>
        <taxon>Pichiaceae</taxon>
        <taxon>Pichia</taxon>
    </lineage>
</organism>
<evidence type="ECO:0000256" key="8">
    <source>
        <dbReference type="ARBA" id="ARBA00023136"/>
    </source>
</evidence>
<sequence length="546" mass="63353">MPLGPDVIHNEVPSTGEGEIESNMVNSESRGKRRSSADKVTSRIATIMENRDSNLQIKIIDAGKSSDSHSHQLQNYVVYLIQLGTVTVKRRYSEFEALRKCLKKEFPTLIIPPIPEKQSLKSNIAFTTTNSFGFASSALSNTEHNNSVVVPNKSSDGTRPSDSIPMANLVEYRKRMLAAFLNKIFKVERLAESRFFLNFLDPEVSFLDYVTNKENNPLYRTSIYRLSPSRPLENLENQLYLTLPIPSSADSHLFKELSEEEQFQKFVSFEAKFIKYELVLSNISKLNKHLMKHIGELSEEISDLGSSFSQLSLIQDSTYIENIGRLFERHKLLLSALNSSINIGFMDKLMELKHFSITCKGLMEYNRKKIIQYKLIEKDLYNTRSRYKRYEVEEIRIRKIDQKMENVLHKGDGGNHENDEIVDPPITDEELQTALYSKSYNKPIYGKIPGVSKLNNIILKYVSDPNPDETRRTKFYNLKLRLFQLERQYQITQQDLGLINSAVMSELEVFHNWFKEELRKLVLAYNKFFKEYFMKSRDSWIETNSD</sequence>
<evidence type="ECO:0000256" key="2">
    <source>
        <dbReference type="ARBA" id="ARBA00010883"/>
    </source>
</evidence>
<dbReference type="GO" id="GO:0010008">
    <property type="term" value="C:endosome membrane"/>
    <property type="evidence" value="ECO:0007669"/>
    <property type="project" value="UniProtKB-SubCell"/>
</dbReference>
<dbReference type="CDD" id="cd06867">
    <property type="entry name" value="PX_SNX41_42"/>
    <property type="match status" value="1"/>
</dbReference>
<dbReference type="InterPro" id="IPR051079">
    <property type="entry name" value="Sorting_Nexin_Autophagy"/>
</dbReference>
<evidence type="ECO:0000256" key="4">
    <source>
        <dbReference type="ARBA" id="ARBA00022753"/>
    </source>
</evidence>
<keyword evidence="4" id="KW-0967">Endosome</keyword>
<name>A0A1Z8JJ79_PICKU</name>
<dbReference type="EMBL" id="NHMM01000007">
    <property type="protein sequence ID" value="OUT20633.1"/>
    <property type="molecule type" value="Genomic_DNA"/>
</dbReference>
<dbReference type="Proteomes" id="UP000195871">
    <property type="component" value="Unassembled WGS sequence"/>
</dbReference>
<dbReference type="GO" id="GO:0035091">
    <property type="term" value="F:phosphatidylinositol binding"/>
    <property type="evidence" value="ECO:0007669"/>
    <property type="project" value="InterPro"/>
</dbReference>
<comment type="caution">
    <text evidence="11">The sequence shown here is derived from an EMBL/GenBank/DDBJ whole genome shotgun (WGS) entry which is preliminary data.</text>
</comment>
<feature type="region of interest" description="Disordered" evidence="9">
    <location>
        <begin position="1"/>
        <end position="39"/>
    </location>
</feature>
<evidence type="ECO:0000256" key="6">
    <source>
        <dbReference type="ARBA" id="ARBA00023006"/>
    </source>
</evidence>
<keyword evidence="8" id="KW-0472">Membrane</keyword>
<dbReference type="Gene3D" id="3.30.1520.10">
    <property type="entry name" value="Phox-like domain"/>
    <property type="match status" value="1"/>
</dbReference>
<keyword evidence="6" id="KW-0072">Autophagy</keyword>
<keyword evidence="5" id="KW-0653">Protein transport</keyword>
<dbReference type="SUPFAM" id="SSF64268">
    <property type="entry name" value="PX domain"/>
    <property type="match status" value="1"/>
</dbReference>
<dbReference type="GO" id="GO:0005829">
    <property type="term" value="C:cytosol"/>
    <property type="evidence" value="ECO:0007669"/>
    <property type="project" value="GOC"/>
</dbReference>
<evidence type="ECO:0000313" key="12">
    <source>
        <dbReference type="Proteomes" id="UP000195871"/>
    </source>
</evidence>
<comment type="similarity">
    <text evidence="2">Belongs to the sorting nexin family.</text>
</comment>
<dbReference type="InterPro" id="IPR001683">
    <property type="entry name" value="PX_dom"/>
</dbReference>
<dbReference type="Pfam" id="PF00787">
    <property type="entry name" value="PX"/>
    <property type="match status" value="1"/>
</dbReference>
<dbReference type="InterPro" id="IPR044106">
    <property type="entry name" value="PX_Snx41/Atg20"/>
</dbReference>
<dbReference type="InterPro" id="IPR036871">
    <property type="entry name" value="PX_dom_sf"/>
</dbReference>
<dbReference type="PANTHER" id="PTHR46979">
    <property type="entry name" value="SORTING NEXIN-41"/>
    <property type="match status" value="1"/>
</dbReference>
<evidence type="ECO:0000313" key="11">
    <source>
        <dbReference type="EMBL" id="OUT20633.1"/>
    </source>
</evidence>
<dbReference type="PANTHER" id="PTHR46979:SF2">
    <property type="entry name" value="SORTING NEXIN-41"/>
    <property type="match status" value="1"/>
</dbReference>
<keyword evidence="3" id="KW-0813">Transport</keyword>
<protein>
    <recommendedName>
        <fullName evidence="10">PX domain-containing protein</fullName>
    </recommendedName>
</protein>
<keyword evidence="7" id="KW-0446">Lipid-binding</keyword>
<reference evidence="11 12" key="1">
    <citation type="submission" date="2017-05" db="EMBL/GenBank/DDBJ databases">
        <title>The Genome Sequence of Candida krusei Ckrusei653.</title>
        <authorList>
            <person name="Cuomo C."/>
            <person name="Forche A."/>
            <person name="Young S."/>
            <person name="Abouelleil A."/>
            <person name="Cao P."/>
            <person name="Chapman S."/>
            <person name="Cusick C."/>
            <person name="Shea T."/>
            <person name="Nusbaum C."/>
            <person name="Birren B."/>
        </authorList>
    </citation>
    <scope>NUCLEOTIDE SEQUENCE [LARGE SCALE GENOMIC DNA]</scope>
    <source>
        <strain evidence="11 12">Ckrusei653</strain>
    </source>
</reference>
<dbReference type="PROSITE" id="PS50195">
    <property type="entry name" value="PX"/>
    <property type="match status" value="1"/>
</dbReference>
<evidence type="ECO:0000259" key="10">
    <source>
        <dbReference type="PROSITE" id="PS50195"/>
    </source>
</evidence>
<dbReference type="AlphaFoldDB" id="A0A1Z8JJ79"/>
<proteinExistence type="inferred from homology"/>